<accession>A0A3D9KID8</accession>
<dbReference type="GO" id="GO:0019062">
    <property type="term" value="P:virion attachment to host cell"/>
    <property type="evidence" value="ECO:0007669"/>
    <property type="project" value="InterPro"/>
</dbReference>
<protein>
    <submittedName>
        <fullName evidence="1">Tail fiber-like repeat protein</fullName>
    </submittedName>
</protein>
<dbReference type="Pfam" id="PF03406">
    <property type="entry name" value="Phage_fiber_2"/>
    <property type="match status" value="1"/>
</dbReference>
<evidence type="ECO:0000313" key="2">
    <source>
        <dbReference type="Proteomes" id="UP000256977"/>
    </source>
</evidence>
<dbReference type="RefSeq" id="WP_246016418.1">
    <property type="nucleotide sequence ID" value="NZ_QRDZ01000003.1"/>
</dbReference>
<name>A0A3D9KID8_9BACL</name>
<dbReference type="InterPro" id="IPR005068">
    <property type="entry name" value="Phage_lambda_Stf-r2"/>
</dbReference>
<keyword evidence="2" id="KW-1185">Reference proteome</keyword>
<proteinExistence type="predicted"/>
<sequence>MPEMTPHIGLKKPLASETADISVINDNMDIIDSALGDLSAVPTATKDAAGAITELFEALENADIPDATLTTKGKVQLSSATNSVVEDRAATPKAVKDAMEAASGASDSLTTHVNATNVHGATSTATVSRLIIRDAAGRAKVAAPVANDDIARLDSITKTQVGLGSVDNYGTATQAEVEAGTATNKFMTPQRTKQAIDKFTGGVPLRINGGRLEFYDGGWKSMGGVKSIQRGILGTVPSSYLGVLNITISAVNPDKCLLHPANMISGNFMGRAQLTSATNLQIVNLSSSVNIPISWQVVEYE</sequence>
<dbReference type="GO" id="GO:0046718">
    <property type="term" value="P:symbiont entry into host cell"/>
    <property type="evidence" value="ECO:0007669"/>
    <property type="project" value="InterPro"/>
</dbReference>
<evidence type="ECO:0000313" key="1">
    <source>
        <dbReference type="EMBL" id="RED86268.1"/>
    </source>
</evidence>
<comment type="caution">
    <text evidence="1">The sequence shown here is derived from an EMBL/GenBank/DDBJ whole genome shotgun (WGS) entry which is preliminary data.</text>
</comment>
<dbReference type="AlphaFoldDB" id="A0A3D9KID8"/>
<organism evidence="1 2">
    <name type="scientific">Cohnella phaseoli</name>
    <dbReference type="NCBI Taxonomy" id="456490"/>
    <lineage>
        <taxon>Bacteria</taxon>
        <taxon>Bacillati</taxon>
        <taxon>Bacillota</taxon>
        <taxon>Bacilli</taxon>
        <taxon>Bacillales</taxon>
        <taxon>Paenibacillaceae</taxon>
        <taxon>Cohnella</taxon>
    </lineage>
</organism>
<dbReference type="Proteomes" id="UP000256977">
    <property type="component" value="Unassembled WGS sequence"/>
</dbReference>
<dbReference type="EMBL" id="QRDZ01000003">
    <property type="protein sequence ID" value="RED86268.1"/>
    <property type="molecule type" value="Genomic_DNA"/>
</dbReference>
<gene>
    <name evidence="1" type="ORF">DFP98_103121</name>
</gene>
<reference evidence="1 2" key="1">
    <citation type="submission" date="2018-07" db="EMBL/GenBank/DDBJ databases">
        <title>Genomic Encyclopedia of Type Strains, Phase III (KMG-III): the genomes of soil and plant-associated and newly described type strains.</title>
        <authorList>
            <person name="Whitman W."/>
        </authorList>
    </citation>
    <scope>NUCLEOTIDE SEQUENCE [LARGE SCALE GENOMIC DNA]</scope>
    <source>
        <strain evidence="1 2">CECT 7287</strain>
    </source>
</reference>